<evidence type="ECO:0000313" key="3">
    <source>
        <dbReference type="Proteomes" id="UP000238217"/>
    </source>
</evidence>
<feature type="transmembrane region" description="Helical" evidence="1">
    <location>
        <begin position="79"/>
        <end position="99"/>
    </location>
</feature>
<protein>
    <submittedName>
        <fullName evidence="2">Putative MFS family arabinose efflux permease</fullName>
    </submittedName>
</protein>
<name>A0A2T0YCR9_9MICC</name>
<dbReference type="PANTHER" id="PTHR23542">
    <property type="match status" value="1"/>
</dbReference>
<feature type="transmembrane region" description="Helical" evidence="1">
    <location>
        <begin position="251"/>
        <end position="273"/>
    </location>
</feature>
<feature type="transmembrane region" description="Helical" evidence="1">
    <location>
        <begin position="172"/>
        <end position="192"/>
    </location>
</feature>
<feature type="transmembrane region" description="Helical" evidence="1">
    <location>
        <begin position="45"/>
        <end position="67"/>
    </location>
</feature>
<comment type="caution">
    <text evidence="2">The sequence shown here is derived from an EMBL/GenBank/DDBJ whole genome shotgun (WGS) entry which is preliminary data.</text>
</comment>
<organism evidence="2 3">
    <name type="scientific">Nesterenkonia sandarakina</name>
    <dbReference type="NCBI Taxonomy" id="272918"/>
    <lineage>
        <taxon>Bacteria</taxon>
        <taxon>Bacillati</taxon>
        <taxon>Actinomycetota</taxon>
        <taxon>Actinomycetes</taxon>
        <taxon>Micrococcales</taxon>
        <taxon>Micrococcaceae</taxon>
        <taxon>Nesterenkonia</taxon>
    </lineage>
</organism>
<feature type="transmembrane region" description="Helical" evidence="1">
    <location>
        <begin position="340"/>
        <end position="362"/>
    </location>
</feature>
<keyword evidence="3" id="KW-1185">Reference proteome</keyword>
<dbReference type="AlphaFoldDB" id="A0A2T0YCR9"/>
<reference evidence="2 3" key="1">
    <citation type="submission" date="2018-03" db="EMBL/GenBank/DDBJ databases">
        <title>Comparative analysis of microorganisms from saline springs in Andes Mountain Range, Colombia.</title>
        <authorList>
            <person name="Rubin E."/>
        </authorList>
    </citation>
    <scope>NUCLEOTIDE SEQUENCE [LARGE SCALE GENOMIC DNA]</scope>
    <source>
        <strain evidence="2 3">CG 35</strain>
    </source>
</reference>
<proteinExistence type="predicted"/>
<feature type="transmembrane region" description="Helical" evidence="1">
    <location>
        <begin position="280"/>
        <end position="300"/>
    </location>
</feature>
<sequence>MFQSFSDVLSTPQSKGLVTFGFLARSPMGMRAIAVLLFVEQQTGSYAVAGLAMGVMTAAQAIVGPLLGRAVDTVGPQRVLILAAVGHVVFGSLLAFAVWNDWSTVYAVLLSGLTGGTIAPVGAIVRGRWVDLLQDRPDRLRTAYSVESSIDEVIYIGGPILAVALAHGGYPVLGFALTVAVTGVGSLLLCAARVLSLRSPRRATVHRAESSTPRVSVRKVPGLAAILLGYAGLGIFLGATDVAVVASAGEYAGWILGALGAGSLFAALVLGALPSRLNLIWVRSCSGLLMAISCAAAFWLESPLALALLLGAAGLAVSPTLVIGADTLRSMAPPRQISEMFTWSSSILVASMGLGSFSAGLFSDTVPGWGFLVAVLGGLLAGASGLNDLRLTRG</sequence>
<dbReference type="InterPro" id="IPR011701">
    <property type="entry name" value="MFS"/>
</dbReference>
<feature type="transmembrane region" description="Helical" evidence="1">
    <location>
        <begin position="105"/>
        <end position="125"/>
    </location>
</feature>
<dbReference type="Proteomes" id="UP000238217">
    <property type="component" value="Unassembled WGS sequence"/>
</dbReference>
<keyword evidence="1" id="KW-0472">Membrane</keyword>
<feature type="transmembrane region" description="Helical" evidence="1">
    <location>
        <begin position="146"/>
        <end position="166"/>
    </location>
</feature>
<feature type="transmembrane region" description="Helical" evidence="1">
    <location>
        <begin position="368"/>
        <end position="386"/>
    </location>
</feature>
<keyword evidence="1" id="KW-0812">Transmembrane</keyword>
<evidence type="ECO:0000313" key="2">
    <source>
        <dbReference type="EMBL" id="PRZ12583.1"/>
    </source>
</evidence>
<evidence type="ECO:0000256" key="1">
    <source>
        <dbReference type="SAM" id="Phobius"/>
    </source>
</evidence>
<dbReference type="PANTHER" id="PTHR23542:SF1">
    <property type="entry name" value="MAJOR FACILITATOR SUPERFAMILY (MFS) PROFILE DOMAIN-CONTAINING PROTEIN"/>
    <property type="match status" value="1"/>
</dbReference>
<dbReference type="InterPro" id="IPR036259">
    <property type="entry name" value="MFS_trans_sf"/>
</dbReference>
<dbReference type="Pfam" id="PF07690">
    <property type="entry name" value="MFS_1"/>
    <property type="match status" value="1"/>
</dbReference>
<feature type="transmembrane region" description="Helical" evidence="1">
    <location>
        <begin position="220"/>
        <end position="239"/>
    </location>
</feature>
<keyword evidence="1" id="KW-1133">Transmembrane helix</keyword>
<dbReference type="GO" id="GO:0022857">
    <property type="term" value="F:transmembrane transporter activity"/>
    <property type="evidence" value="ECO:0007669"/>
    <property type="project" value="InterPro"/>
</dbReference>
<dbReference type="Gene3D" id="1.20.1250.20">
    <property type="entry name" value="MFS general substrate transporter like domains"/>
    <property type="match status" value="1"/>
</dbReference>
<dbReference type="SUPFAM" id="SSF103473">
    <property type="entry name" value="MFS general substrate transporter"/>
    <property type="match status" value="1"/>
</dbReference>
<accession>A0A2T0YCR9</accession>
<dbReference type="OrthoDB" id="9180256at2"/>
<gene>
    <name evidence="2" type="ORF">BCL67_12027</name>
</gene>
<feature type="transmembrane region" description="Helical" evidence="1">
    <location>
        <begin position="306"/>
        <end position="328"/>
    </location>
</feature>
<dbReference type="EMBL" id="PVTY01000020">
    <property type="protein sequence ID" value="PRZ12583.1"/>
    <property type="molecule type" value="Genomic_DNA"/>
</dbReference>